<accession>A0AAP0LDV7</accession>
<evidence type="ECO:0000313" key="1">
    <source>
        <dbReference type="EMBL" id="KAK9169266.1"/>
    </source>
</evidence>
<evidence type="ECO:0000313" key="2">
    <source>
        <dbReference type="Proteomes" id="UP001420932"/>
    </source>
</evidence>
<proteinExistence type="predicted"/>
<protein>
    <submittedName>
        <fullName evidence="1">Uncharacterized protein</fullName>
    </submittedName>
</protein>
<comment type="caution">
    <text evidence="1">The sequence shown here is derived from an EMBL/GenBank/DDBJ whole genome shotgun (WGS) entry which is preliminary data.</text>
</comment>
<organism evidence="1 2">
    <name type="scientific">Stephania yunnanensis</name>
    <dbReference type="NCBI Taxonomy" id="152371"/>
    <lineage>
        <taxon>Eukaryota</taxon>
        <taxon>Viridiplantae</taxon>
        <taxon>Streptophyta</taxon>
        <taxon>Embryophyta</taxon>
        <taxon>Tracheophyta</taxon>
        <taxon>Spermatophyta</taxon>
        <taxon>Magnoliopsida</taxon>
        <taxon>Ranunculales</taxon>
        <taxon>Menispermaceae</taxon>
        <taxon>Menispermoideae</taxon>
        <taxon>Cissampelideae</taxon>
        <taxon>Stephania</taxon>
    </lineage>
</organism>
<gene>
    <name evidence="1" type="ORF">Syun_001406</name>
</gene>
<sequence length="274" mass="31570">MWRRYLIYHYYKIIVKYGKLLCTLDTTSKSYFLNINYTIIYLINDHLKACTLLYILRMLPSTPVHTYTISSFPPTSTLGHTRYPMTHGIPPWCSSSPPTAHVRLHSLYLFLALSLSLNPLNEIGDSKEEFRSFASVLNFLNNGSGIVNASFGFNQGNLLRDYIEEFFMKLITLMALQQEDSQLISYSLFNNIKHDKSTKASSILDTNVSFLIMLLNRLTTENTRGDQVNMAGLDMDVQPKKTITDEVIERYGKINGYEDTKDEREKSEITRRET</sequence>
<dbReference type="Proteomes" id="UP001420932">
    <property type="component" value="Unassembled WGS sequence"/>
</dbReference>
<dbReference type="AlphaFoldDB" id="A0AAP0LDV7"/>
<keyword evidence="2" id="KW-1185">Reference proteome</keyword>
<reference evidence="1 2" key="1">
    <citation type="submission" date="2024-01" db="EMBL/GenBank/DDBJ databases">
        <title>Genome assemblies of Stephania.</title>
        <authorList>
            <person name="Yang L."/>
        </authorList>
    </citation>
    <scope>NUCLEOTIDE SEQUENCE [LARGE SCALE GENOMIC DNA]</scope>
    <source>
        <strain evidence="1">YNDBR</strain>
        <tissue evidence="1">Leaf</tissue>
    </source>
</reference>
<name>A0AAP0LDV7_9MAGN</name>
<dbReference type="EMBL" id="JBBNAF010000001">
    <property type="protein sequence ID" value="KAK9169266.1"/>
    <property type="molecule type" value="Genomic_DNA"/>
</dbReference>